<evidence type="ECO:0000313" key="13">
    <source>
        <dbReference type="Proteomes" id="UP001516464"/>
    </source>
</evidence>
<evidence type="ECO:0000256" key="8">
    <source>
        <dbReference type="ARBA" id="ARBA00023004"/>
    </source>
</evidence>
<keyword evidence="5 11" id="KW-0808">Transferase</keyword>
<dbReference type="SFLD" id="SFLDS00032">
    <property type="entry name" value="Radical_SAM_3-amino-3-carboxyp"/>
    <property type="match status" value="1"/>
</dbReference>
<dbReference type="EC" id="2.5.1.108" evidence="3 11"/>
<evidence type="ECO:0000256" key="3">
    <source>
        <dbReference type="ARBA" id="ARBA00012221"/>
    </source>
</evidence>
<evidence type="ECO:0000256" key="4">
    <source>
        <dbReference type="ARBA" id="ARBA00021915"/>
    </source>
</evidence>
<evidence type="ECO:0000256" key="6">
    <source>
        <dbReference type="ARBA" id="ARBA00022691"/>
    </source>
</evidence>
<dbReference type="PIRSF" id="PIRSF004967">
    <property type="entry name" value="DPH1"/>
    <property type="match status" value="1"/>
</dbReference>
<proteinExistence type="inferred from homology"/>
<evidence type="ECO:0000256" key="2">
    <source>
        <dbReference type="ARBA" id="ARBA00010173"/>
    </source>
</evidence>
<evidence type="ECO:0000256" key="11">
    <source>
        <dbReference type="PIRNR" id="PIRNR004967"/>
    </source>
</evidence>
<comment type="cofactor">
    <cofactor evidence="11">
        <name>[4Fe-4S] cluster</name>
        <dbReference type="ChEBI" id="CHEBI:49883"/>
    </cofactor>
    <text evidence="11">Binds 1 [4Fe-4S] cluster per subunit. The cluster is coordinated with 3 cysteines and an exchangeable S-adenosyl-L-methionine.</text>
</comment>
<name>A0ABQ7HVG3_9MICR</name>
<dbReference type="EMBL" id="SBIQ01000485">
    <property type="protein sequence ID" value="KAF7676612.1"/>
    <property type="molecule type" value="Genomic_DNA"/>
</dbReference>
<dbReference type="PANTHER" id="PTHR10762:SF1">
    <property type="entry name" value="2-(3-AMINO-3-CARBOXYPROPYL)HISTIDINE SYNTHASE SUBUNIT 1"/>
    <property type="match status" value="1"/>
</dbReference>
<dbReference type="NCBIfam" id="TIGR00322">
    <property type="entry name" value="diphth2_R"/>
    <property type="match status" value="2"/>
</dbReference>
<dbReference type="InterPro" id="IPR042264">
    <property type="entry name" value="DPH1/DPH2_2"/>
</dbReference>
<dbReference type="InterPro" id="IPR035435">
    <property type="entry name" value="DPH1/DPH2_euk_archaea"/>
</dbReference>
<evidence type="ECO:0000256" key="9">
    <source>
        <dbReference type="ARBA" id="ARBA00023014"/>
    </source>
</evidence>
<keyword evidence="13" id="KW-1185">Reference proteome</keyword>
<dbReference type="Pfam" id="PF01866">
    <property type="entry name" value="Diphthamide_syn"/>
    <property type="match status" value="2"/>
</dbReference>
<accession>A0ABQ7HVG3</accession>
<comment type="catalytic activity">
    <reaction evidence="10 11">
        <text>L-histidyl-[translation elongation factor 2] + S-adenosyl-L-methionine = 2-[(3S)-amino-3-carboxypropyl]-L-histidyl-[translation elongation factor 2] + S-methyl-5'-thioadenosine + H(+)</text>
        <dbReference type="Rhea" id="RHEA:36783"/>
        <dbReference type="Rhea" id="RHEA-COMP:9748"/>
        <dbReference type="Rhea" id="RHEA-COMP:9749"/>
        <dbReference type="ChEBI" id="CHEBI:15378"/>
        <dbReference type="ChEBI" id="CHEBI:17509"/>
        <dbReference type="ChEBI" id="CHEBI:29979"/>
        <dbReference type="ChEBI" id="CHEBI:59789"/>
        <dbReference type="ChEBI" id="CHEBI:73995"/>
        <dbReference type="EC" id="2.5.1.108"/>
    </reaction>
</comment>
<reference evidence="12 13" key="1">
    <citation type="submission" date="2019-01" db="EMBL/GenBank/DDBJ databases">
        <title>Genomes sequencing and comparative genomics of infectious freshwater microsporidia, Cucumispora dikerogammari and Thelohania contejeani.</title>
        <authorList>
            <person name="Cormier A."/>
            <person name="Giraud I."/>
            <person name="Wattier R."/>
            <person name="Teixeira M."/>
            <person name="Grandjean F."/>
            <person name="Rigaud T."/>
            <person name="Cordaux R."/>
        </authorList>
    </citation>
    <scope>NUCLEOTIDE SEQUENCE [LARGE SCALE GENOMIC DNA]</scope>
    <source>
        <strain evidence="12">T1</strain>
        <tissue evidence="12">Spores</tissue>
    </source>
</reference>
<dbReference type="Gene3D" id="3.40.50.11860">
    <property type="entry name" value="Diphthamide synthesis DPH1/DPH2 domain 3"/>
    <property type="match status" value="1"/>
</dbReference>
<dbReference type="InterPro" id="IPR042263">
    <property type="entry name" value="DPH1/DPH2_1"/>
</dbReference>
<evidence type="ECO:0000313" key="12">
    <source>
        <dbReference type="EMBL" id="KAF7676612.1"/>
    </source>
</evidence>
<organism evidence="12 13">
    <name type="scientific">Astathelohania contejeani</name>
    <dbReference type="NCBI Taxonomy" id="164912"/>
    <lineage>
        <taxon>Eukaryota</taxon>
        <taxon>Fungi</taxon>
        <taxon>Fungi incertae sedis</taxon>
        <taxon>Microsporidia</taxon>
        <taxon>Astathelohaniidae</taxon>
        <taxon>Astathelohania</taxon>
    </lineage>
</organism>
<sequence>MDCPSEEYNKYLPKNYNFEIKKTLRLINSNGFTKVALQFPDGLLKYAPIICDIIEQHTSAKSIILGDVVYGGCCVDDQLSKILGCDILIHYGHSCIIPITYMELRVLYVFVDIIFDVSHCVEMIKMIIENENKPVLENRNKLNIENADATNQNIEHAITKKVALLGTIQFNRCINEIKKRIFEWNPNAISSRLPQIKPLSPGEVLGCTSPVVDDTVVYIADGRFHLESIMIQNPNVKFYKYCPFSKKMTLEEYDYNNLIQEREYEIEKAMKCQIFGVILSTLGRQGNPEIVKNVTEYLKKENKSVFLFHMNEISERSLDQFDFIEAWVQVSCPRLSTDWGANYRKPILNSSEIFNKGKYVMNYYSNENREKWKNNYFK</sequence>
<dbReference type="Gene3D" id="3.40.50.11840">
    <property type="entry name" value="Diphthamide synthesis DPH1/DPH2 domain 1"/>
    <property type="match status" value="1"/>
</dbReference>
<evidence type="ECO:0000256" key="5">
    <source>
        <dbReference type="ARBA" id="ARBA00022679"/>
    </source>
</evidence>
<evidence type="ECO:0000256" key="1">
    <source>
        <dbReference type="ARBA" id="ARBA00005156"/>
    </source>
</evidence>
<keyword evidence="11" id="KW-0004">4Fe-4S</keyword>
<evidence type="ECO:0000256" key="7">
    <source>
        <dbReference type="ARBA" id="ARBA00022723"/>
    </source>
</evidence>
<keyword evidence="6 11" id="KW-0949">S-adenosyl-L-methionine</keyword>
<keyword evidence="8" id="KW-0408">Iron</keyword>
<keyword evidence="9" id="KW-0411">Iron-sulfur</keyword>
<dbReference type="InterPro" id="IPR016435">
    <property type="entry name" value="DPH1/DPH2"/>
</dbReference>
<comment type="caution">
    <text evidence="12">The sequence shown here is derived from an EMBL/GenBank/DDBJ whole genome shotgun (WGS) entry which is preliminary data.</text>
</comment>
<dbReference type="Gene3D" id="3.40.50.11850">
    <property type="entry name" value="Diphthamide synthesis DPH1/DPH2 domain 2"/>
    <property type="match status" value="1"/>
</dbReference>
<dbReference type="Proteomes" id="UP001516464">
    <property type="component" value="Unassembled WGS sequence"/>
</dbReference>
<comment type="similarity">
    <text evidence="2 11">Belongs to the DPH1/DPH2 family. DPH1 subfamily.</text>
</comment>
<protein>
    <recommendedName>
        <fullName evidence="4 11">2-(3-amino-3-carboxypropyl)histidine synthase subunit 1</fullName>
        <ecNumber evidence="3 11">2.5.1.108</ecNumber>
    </recommendedName>
</protein>
<dbReference type="PANTHER" id="PTHR10762">
    <property type="entry name" value="DIPHTHAMIDE BIOSYNTHESIS PROTEIN"/>
    <property type="match status" value="1"/>
</dbReference>
<evidence type="ECO:0000256" key="10">
    <source>
        <dbReference type="ARBA" id="ARBA00048403"/>
    </source>
</evidence>
<comment type="function">
    <text evidence="11">Catalyzes the first step of diphthamide biosynthesis, a post-translational modification of histidine which occurs in elongation factor 2.</text>
</comment>
<comment type="pathway">
    <text evidence="1 11">Protein modification; peptidyl-diphthamide biosynthesis.</text>
</comment>
<keyword evidence="7" id="KW-0479">Metal-binding</keyword>
<dbReference type="InterPro" id="IPR042265">
    <property type="entry name" value="DPH1/DPH2_3"/>
</dbReference>
<gene>
    <name evidence="12" type="primary">DPH1</name>
    <name evidence="12" type="ORF">TCON_2675</name>
</gene>